<gene>
    <name evidence="1" type="ORF">GGQ64_005018</name>
</gene>
<protein>
    <submittedName>
        <fullName evidence="1">Uncharacterized protein (DUF433 family)</fullName>
    </submittedName>
</protein>
<organism evidence="1 2">
    <name type="scientific">Mycoplana azooxidifex</name>
    <dbReference type="NCBI Taxonomy" id="1636188"/>
    <lineage>
        <taxon>Bacteria</taxon>
        <taxon>Pseudomonadati</taxon>
        <taxon>Pseudomonadota</taxon>
        <taxon>Alphaproteobacteria</taxon>
        <taxon>Hyphomicrobiales</taxon>
        <taxon>Rhizobiaceae</taxon>
        <taxon>Mycoplana</taxon>
    </lineage>
</organism>
<dbReference type="InterPro" id="IPR036388">
    <property type="entry name" value="WH-like_DNA-bd_sf"/>
</dbReference>
<dbReference type="EMBL" id="JACIEE010000013">
    <property type="protein sequence ID" value="MBB3979773.1"/>
    <property type="molecule type" value="Genomic_DNA"/>
</dbReference>
<dbReference type="Gene3D" id="1.10.10.10">
    <property type="entry name" value="Winged helix-like DNA-binding domain superfamily/Winged helix DNA-binding domain"/>
    <property type="match status" value="1"/>
</dbReference>
<dbReference type="Proteomes" id="UP000574761">
    <property type="component" value="Unassembled WGS sequence"/>
</dbReference>
<reference evidence="1 2" key="1">
    <citation type="submission" date="2020-08" db="EMBL/GenBank/DDBJ databases">
        <title>Genomic Encyclopedia of Type Strains, Phase IV (KMG-IV): sequencing the most valuable type-strain genomes for metagenomic binning, comparative biology and taxonomic classification.</title>
        <authorList>
            <person name="Goeker M."/>
        </authorList>
    </citation>
    <scope>NUCLEOTIDE SEQUENCE [LARGE SCALE GENOMIC DNA]</scope>
    <source>
        <strain evidence="1 2">DSM 100211</strain>
    </source>
</reference>
<keyword evidence="2" id="KW-1185">Reference proteome</keyword>
<name>A0A7W6GM08_9HYPH</name>
<dbReference type="InterPro" id="IPR007367">
    <property type="entry name" value="DUF433"/>
</dbReference>
<comment type="caution">
    <text evidence="1">The sequence shown here is derived from an EMBL/GenBank/DDBJ whole genome shotgun (WGS) entry which is preliminary data.</text>
</comment>
<evidence type="ECO:0000313" key="1">
    <source>
        <dbReference type="EMBL" id="MBB3979773.1"/>
    </source>
</evidence>
<dbReference type="AlphaFoldDB" id="A0A7W6GM08"/>
<proteinExistence type="predicted"/>
<sequence length="250" mass="27344">MFLTKTPELIAPGAMSQADTSKSKVALHNRIQVGYMFSTRRMIMAVTSRAYTPAEAAAVSEIAVKSVHNAIDKRIIARRLTEDEGRALSDDDLLRLKLWYGVGSILSAERRQRLFDTIDQNPDADTVRADDYLIVDVARAREQLAARAEALREAERVIGSVKGVLGGEPVFSKTRVPVRTIAAMKAQGATTEEIVDGYPSLTTRMVELAEIWTAAHPARGRPRKLSDLGATVKSAKRLSLPRAANKSSDS</sequence>
<dbReference type="InterPro" id="IPR009057">
    <property type="entry name" value="Homeodomain-like_sf"/>
</dbReference>
<accession>A0A7W6GM08</accession>
<dbReference type="Pfam" id="PF04255">
    <property type="entry name" value="DUF433"/>
    <property type="match status" value="1"/>
</dbReference>
<evidence type="ECO:0000313" key="2">
    <source>
        <dbReference type="Proteomes" id="UP000574761"/>
    </source>
</evidence>
<dbReference type="SUPFAM" id="SSF46689">
    <property type="entry name" value="Homeodomain-like"/>
    <property type="match status" value="1"/>
</dbReference>